<dbReference type="Proteomes" id="UP000315753">
    <property type="component" value="Unassembled WGS sequence"/>
</dbReference>
<protein>
    <submittedName>
        <fullName evidence="1">Stage III sporulation protein AH</fullName>
    </submittedName>
</protein>
<comment type="caution">
    <text evidence="1">The sequence shown here is derived from an EMBL/GenBank/DDBJ whole genome shotgun (WGS) entry which is preliminary data.</text>
</comment>
<organism evidence="1 2">
    <name type="scientific">Ureibacillus terrenus</name>
    <dbReference type="NCBI Taxonomy" id="118246"/>
    <lineage>
        <taxon>Bacteria</taxon>
        <taxon>Bacillati</taxon>
        <taxon>Bacillota</taxon>
        <taxon>Bacilli</taxon>
        <taxon>Bacillales</taxon>
        <taxon>Caryophanaceae</taxon>
        <taxon>Ureibacillus</taxon>
    </lineage>
</organism>
<dbReference type="AlphaFoldDB" id="A0A540UT85"/>
<gene>
    <name evidence="1" type="ORF">FKZ59_14290</name>
</gene>
<evidence type="ECO:0000313" key="2">
    <source>
        <dbReference type="Proteomes" id="UP000315753"/>
    </source>
</evidence>
<accession>A0A540UT85</accession>
<sequence>MLEHDKDIKGEDYRLLIEIAYEKCDKFAFVIRKDMMYDEKLAMKYYNELLKDIKSSLIEVKEESQWAVNILLEATAYIYYYELNEQTKHFLQTKSNSLFGWINGLPEDLMFYNGDKIWLACNSHESYFYIDEEDSQSKVFEILKKL</sequence>
<evidence type="ECO:0000313" key="1">
    <source>
        <dbReference type="EMBL" id="TQE87712.1"/>
    </source>
</evidence>
<dbReference type="OrthoDB" id="268235at2"/>
<dbReference type="EMBL" id="VIGD01000052">
    <property type="protein sequence ID" value="TQE87712.1"/>
    <property type="molecule type" value="Genomic_DNA"/>
</dbReference>
<name>A0A540UT85_9BACL</name>
<proteinExistence type="predicted"/>
<dbReference type="RefSeq" id="WP_141603387.1">
    <property type="nucleotide sequence ID" value="NZ_VIGD01000052.1"/>
</dbReference>
<reference evidence="1 2" key="1">
    <citation type="submission" date="2019-06" db="EMBL/GenBank/DDBJ databases">
        <title>Genome sequence of Ureibacillus terrenus.</title>
        <authorList>
            <person name="Maclea K.S."/>
            <person name="Simoes M."/>
        </authorList>
    </citation>
    <scope>NUCLEOTIDE SEQUENCE [LARGE SCALE GENOMIC DNA]</scope>
    <source>
        <strain evidence="1 2">ATCC BAA-384</strain>
    </source>
</reference>
<keyword evidence="2" id="KW-1185">Reference proteome</keyword>